<organism evidence="1 2">
    <name type="scientific">Massilia varians</name>
    <dbReference type="NCBI Taxonomy" id="457921"/>
    <lineage>
        <taxon>Bacteria</taxon>
        <taxon>Pseudomonadati</taxon>
        <taxon>Pseudomonadota</taxon>
        <taxon>Betaproteobacteria</taxon>
        <taxon>Burkholderiales</taxon>
        <taxon>Oxalobacteraceae</taxon>
        <taxon>Telluria group</taxon>
        <taxon>Massilia</taxon>
    </lineage>
</organism>
<name>A0ABM8C6F6_9BURK</name>
<protein>
    <submittedName>
        <fullName evidence="1">Uncharacterized protein</fullName>
    </submittedName>
</protein>
<accession>A0ABM8C6F6</accession>
<evidence type="ECO:0000313" key="1">
    <source>
        <dbReference type="EMBL" id="BDT58808.1"/>
    </source>
</evidence>
<dbReference type="EMBL" id="AP026966">
    <property type="protein sequence ID" value="BDT58808.1"/>
    <property type="molecule type" value="Genomic_DNA"/>
</dbReference>
<evidence type="ECO:0000313" key="2">
    <source>
        <dbReference type="Proteomes" id="UP001163336"/>
    </source>
</evidence>
<keyword evidence="2" id="KW-1185">Reference proteome</keyword>
<proteinExistence type="predicted"/>
<gene>
    <name evidence="1" type="ORF">MasN3_23020</name>
</gene>
<dbReference type="Proteomes" id="UP001163336">
    <property type="component" value="Chromosome"/>
</dbReference>
<sequence length="60" mass="6469">MKMQTRTKFSLPGLAIGKAVGLVIDASEGMTFDHLSIGQASFGQVGARRVEKFDSRAARE</sequence>
<reference evidence="1" key="1">
    <citation type="submission" date="2022-11" db="EMBL/GenBank/DDBJ databases">
        <title>Isolation and characterization of PLA-degrading bacterium Massilia sp. from Antarctic soil.</title>
        <authorList>
            <person name="Sato K."/>
            <person name="Gomez-Fuentes C."/>
            <person name="Ahmad S.A."/>
            <person name="Zulkharnain A."/>
        </authorList>
    </citation>
    <scope>NUCLEOTIDE SEQUENCE</scope>
    <source>
        <strain evidence="1">N-3</strain>
    </source>
</reference>